<keyword evidence="2" id="KW-1185">Reference proteome</keyword>
<sequence>MARRICEDPPTAGVDVQQRGAEAEDLFLGLVKVRDIEVQMKLLRVRAVRPPRRPVILHALERQDQARARVKGRKVVTDRPPGIGLVDRAAEERLVEPGEFKDIRTVQNHALQLADHRCSSHITGPWLR</sequence>
<dbReference type="Proteomes" id="UP000430079">
    <property type="component" value="Unassembled WGS sequence"/>
</dbReference>
<accession>A0A640TAR1</accession>
<reference evidence="1 2" key="1">
    <citation type="submission" date="2019-12" db="EMBL/GenBank/DDBJ databases">
        <title>Whole genome shotgun sequence of Streptomyces hygroscopicus subsp. glebosus NBRC 13786.</title>
        <authorList>
            <person name="Ichikawa N."/>
            <person name="Kimura A."/>
            <person name="Kitahashi Y."/>
            <person name="Komaki H."/>
            <person name="Tamura T."/>
        </authorList>
    </citation>
    <scope>NUCLEOTIDE SEQUENCE [LARGE SCALE GENOMIC DNA]</scope>
    <source>
        <strain evidence="1 2">NBRC 13786</strain>
    </source>
</reference>
<name>A0A640TAR1_9ACTN</name>
<dbReference type="AlphaFoldDB" id="A0A640TAR1"/>
<organism evidence="1 2">
    <name type="scientific">Streptomyces glebosus</name>
    <dbReference type="NCBI Taxonomy" id="249580"/>
    <lineage>
        <taxon>Bacteria</taxon>
        <taxon>Bacillati</taxon>
        <taxon>Actinomycetota</taxon>
        <taxon>Actinomycetes</taxon>
        <taxon>Kitasatosporales</taxon>
        <taxon>Streptomycetaceae</taxon>
        <taxon>Streptomyces</taxon>
    </lineage>
</organism>
<protein>
    <submittedName>
        <fullName evidence="1">Uncharacterized protein</fullName>
    </submittedName>
</protein>
<evidence type="ECO:0000313" key="1">
    <source>
        <dbReference type="EMBL" id="GFE18745.1"/>
    </source>
</evidence>
<dbReference type="EMBL" id="BLIO01000001">
    <property type="protein sequence ID" value="GFE18745.1"/>
    <property type="molecule type" value="Genomic_DNA"/>
</dbReference>
<proteinExistence type="predicted"/>
<comment type="caution">
    <text evidence="1">The sequence shown here is derived from an EMBL/GenBank/DDBJ whole genome shotgun (WGS) entry which is preliminary data.</text>
</comment>
<evidence type="ECO:0000313" key="2">
    <source>
        <dbReference type="Proteomes" id="UP000430079"/>
    </source>
</evidence>
<gene>
    <name evidence="1" type="ORF">Sgleb_67920</name>
</gene>